<dbReference type="EnsemblMetazoa" id="XM_028663578.1">
    <property type="protein sequence ID" value="XP_028519379.1"/>
    <property type="gene ID" value="LOC110253741"/>
</dbReference>
<comment type="subcellular location">
    <subcellularLocation>
        <location evidence="12">Nucleus</location>
    </subcellularLocation>
</comment>
<evidence type="ECO:0000313" key="16">
    <source>
        <dbReference type="Proteomes" id="UP000887567"/>
    </source>
</evidence>
<keyword evidence="8 12" id="KW-0539">Nucleus</keyword>
<protein>
    <recommendedName>
        <fullName evidence="11">YEATS domain-containing protein 4</fullName>
    </recommendedName>
</protein>
<evidence type="ECO:0000256" key="12">
    <source>
        <dbReference type="PROSITE-ProRule" id="PRU00376"/>
    </source>
</evidence>
<dbReference type="PROSITE" id="PS51037">
    <property type="entry name" value="YEATS"/>
    <property type="match status" value="1"/>
</dbReference>
<dbReference type="FunFam" id="2.60.40.1970:FF:000002">
    <property type="entry name" value="YEATS domain-containing protein 4"/>
    <property type="match status" value="1"/>
</dbReference>
<keyword evidence="16" id="KW-1185">Reference proteome</keyword>
<comment type="subunit">
    <text evidence="10">Component of numerous complexes with chromatin remodeling and histone acetyltransferase activity. Component of the NuA4 histone acetyltransferase complex which contains the catalytic subunit KAT5/TIP60 and the subunits EP400, TRRAP/PAF400, BRD8/SMAP, EPC1, DMAP1/DNMAP1, RUVBL1/TIP49, RUVBL2, ING3, actin, ACTL6A/BAF53A, MORF4L1/MRG15, MORF4L2/MRGX, MRGBP, YEATS4/GAS41, VPS72/YL1 and MEAF6. The NuA4 complex interacts with MYC and the adenovirus E1A protein. Component of a NuA4-related complex which contains EP400, TRRAP/PAF400, SRCAP, BRD8/SMAP, EPC1, DMAP1/DNMAP1, RUVBL1/TIP49, RUVBL2, actin, ACTL6A/BAF53A, VPS72 and YEATS4/GAS41. Interacts with MLLT10/AF10. Also interacts with the SWI/SNF component SMARCB1/BAF47, TACC1 and TACC2, and the nuclear matrix protein NUMA1.</text>
</comment>
<dbReference type="Gene3D" id="2.60.40.1970">
    <property type="entry name" value="YEATS domain"/>
    <property type="match status" value="1"/>
</dbReference>
<proteinExistence type="predicted"/>
<dbReference type="InterPro" id="IPR055129">
    <property type="entry name" value="YEATS_dom"/>
</dbReference>
<sequence length="237" mass="27438">MAGFGDNSRVKGVTVVKPIVYGNISHYFGKKRESDGHTHGWTVYLRPFKNEDMSSYVKKVHFKLHESYPNPLRVVTKPPYEVNESGWGEFEITIKIFFMDPQERPVTLYHLLKLFQTESALASGKKQLVAEFYDEIIFQDPTQMMHQCLLSTKQLQPTKHEKDWQETEQRTINAISTARSKIGKEISQLNERLKASRNQIQTLKSEIVTLEQEEQNELSTHPQLQVQISPLKIDYAA</sequence>
<dbReference type="AlphaFoldDB" id="A0A913YVY6"/>
<keyword evidence="6 13" id="KW-0175">Coiled coil</keyword>
<dbReference type="GO" id="GO:0006325">
    <property type="term" value="P:chromatin organization"/>
    <property type="evidence" value="ECO:0007669"/>
    <property type="project" value="UniProtKB-KW"/>
</dbReference>
<dbReference type="InterPro" id="IPR038704">
    <property type="entry name" value="YEAST_sf"/>
</dbReference>
<name>A0A913YVY6_EXADI</name>
<dbReference type="KEGG" id="epa:110253741"/>
<keyword evidence="5" id="KW-0805">Transcription regulation</keyword>
<dbReference type="CDD" id="cd16909">
    <property type="entry name" value="YEATS_GAS41_like"/>
    <property type="match status" value="1"/>
</dbReference>
<dbReference type="GO" id="GO:0005654">
    <property type="term" value="C:nucleoplasm"/>
    <property type="evidence" value="ECO:0007669"/>
    <property type="project" value="UniProtKB-ARBA"/>
</dbReference>
<keyword evidence="7" id="KW-0804">Transcription</keyword>
<dbReference type="InterPro" id="IPR005033">
    <property type="entry name" value="YEATS"/>
</dbReference>
<evidence type="ECO:0000256" key="5">
    <source>
        <dbReference type="ARBA" id="ARBA00023015"/>
    </source>
</evidence>
<evidence type="ECO:0000256" key="8">
    <source>
        <dbReference type="ARBA" id="ARBA00023242"/>
    </source>
</evidence>
<feature type="coiled-coil region" evidence="13">
    <location>
        <begin position="179"/>
        <end position="220"/>
    </location>
</feature>
<organism evidence="15 16">
    <name type="scientific">Exaiptasia diaphana</name>
    <name type="common">Tropical sea anemone</name>
    <name type="synonym">Aiptasia pulchella</name>
    <dbReference type="NCBI Taxonomy" id="2652724"/>
    <lineage>
        <taxon>Eukaryota</taxon>
        <taxon>Metazoa</taxon>
        <taxon>Cnidaria</taxon>
        <taxon>Anthozoa</taxon>
        <taxon>Hexacorallia</taxon>
        <taxon>Actiniaria</taxon>
        <taxon>Aiptasiidae</taxon>
        <taxon>Exaiptasia</taxon>
    </lineage>
</organism>
<accession>A0A913YVY6</accession>
<evidence type="ECO:0000256" key="10">
    <source>
        <dbReference type="ARBA" id="ARBA00064752"/>
    </source>
</evidence>
<evidence type="ECO:0000259" key="14">
    <source>
        <dbReference type="PROSITE" id="PS51037"/>
    </source>
</evidence>
<comment type="function">
    <text evidence="9">Chromatin reader component of the NuA4 histone acetyltransferase (HAT) complex, a complex involved in transcriptional activation of select genes principally by acetylation of nucleosomal histones H4 and H2A. Specifically recognizes and binds acylated histone H3, with a preference for histone H3 diacetylated at 'Lys-18' and 'Lys-27' (H3K18ac and H3K27ac) or histone H3 diacetylated at 'Lys-14' and 'Lys-27' (H3K14ac and H3K27ac). Also able to recognize and bind crotonylated histone H3. May also recognize and bind histone H3 succinylated at 'Lys-122' (H3K122succ); additional evidences are however required to confirm this result in vivo. Plays a key role in histone variant H2AZ1/H2A.Z deposition into specific chromatin regions: recognizes and binds H3K14ac and H3K27ac on the promoters of actively transcribed genes and recruits NuA4-related complex to deposit H2AZ1/H2A.Z. H2AZ1/H2A.Z deposition is required for maintenance of embryonic stem cell.</text>
</comment>
<dbReference type="PANTHER" id="PTHR47573:SF1">
    <property type="entry name" value="PROTEIN AF-9 HOMOLOG"/>
    <property type="match status" value="1"/>
</dbReference>
<evidence type="ECO:0000256" key="9">
    <source>
        <dbReference type="ARBA" id="ARBA00057736"/>
    </source>
</evidence>
<keyword evidence="3" id="KW-0832">Ubl conjugation</keyword>
<evidence type="ECO:0000256" key="4">
    <source>
        <dbReference type="ARBA" id="ARBA00022853"/>
    </source>
</evidence>
<evidence type="ECO:0000256" key="2">
    <source>
        <dbReference type="ARBA" id="ARBA00022604"/>
    </source>
</evidence>
<dbReference type="Pfam" id="PF03366">
    <property type="entry name" value="YEATS"/>
    <property type="match status" value="1"/>
</dbReference>
<evidence type="ECO:0000256" key="13">
    <source>
        <dbReference type="SAM" id="Coils"/>
    </source>
</evidence>
<dbReference type="Proteomes" id="UP000887567">
    <property type="component" value="Unplaced"/>
</dbReference>
<dbReference type="OrthoDB" id="16041at2759"/>
<dbReference type="GeneID" id="110253741"/>
<keyword evidence="2" id="KW-0341">Growth regulation</keyword>
<dbReference type="PANTHER" id="PTHR47573">
    <property type="entry name" value="PROTEIN AF-9 HOMOLOG"/>
    <property type="match status" value="1"/>
</dbReference>
<dbReference type="GO" id="GO:0006355">
    <property type="term" value="P:regulation of DNA-templated transcription"/>
    <property type="evidence" value="ECO:0007669"/>
    <property type="project" value="InterPro"/>
</dbReference>
<evidence type="ECO:0000313" key="15">
    <source>
        <dbReference type="EnsemblMetazoa" id="XP_028519379.1"/>
    </source>
</evidence>
<evidence type="ECO:0000256" key="6">
    <source>
        <dbReference type="ARBA" id="ARBA00023054"/>
    </source>
</evidence>
<evidence type="ECO:0000256" key="1">
    <source>
        <dbReference type="ARBA" id="ARBA00022499"/>
    </source>
</evidence>
<evidence type="ECO:0000256" key="7">
    <source>
        <dbReference type="ARBA" id="ARBA00023163"/>
    </source>
</evidence>
<reference evidence="15" key="1">
    <citation type="submission" date="2022-11" db="UniProtKB">
        <authorList>
            <consortium name="EnsemblMetazoa"/>
        </authorList>
    </citation>
    <scope>IDENTIFICATION</scope>
</reference>
<keyword evidence="4" id="KW-0156">Chromatin regulator</keyword>
<evidence type="ECO:0000256" key="3">
    <source>
        <dbReference type="ARBA" id="ARBA00022843"/>
    </source>
</evidence>
<dbReference type="OMA" id="VKPYHNE"/>
<feature type="domain" description="YEATS" evidence="14">
    <location>
        <begin position="9"/>
        <end position="152"/>
    </location>
</feature>
<dbReference type="RefSeq" id="XP_028519379.1">
    <property type="nucleotide sequence ID" value="XM_028663578.1"/>
</dbReference>
<evidence type="ECO:0000256" key="11">
    <source>
        <dbReference type="ARBA" id="ARBA00068331"/>
    </source>
</evidence>
<keyword evidence="1" id="KW-1017">Isopeptide bond</keyword>